<dbReference type="EMBL" id="GL377603">
    <property type="protein sequence ID" value="EFJ20126.1"/>
    <property type="molecule type" value="Genomic_DNA"/>
</dbReference>
<evidence type="ECO:0000256" key="6">
    <source>
        <dbReference type="ARBA" id="ARBA00022723"/>
    </source>
</evidence>
<dbReference type="PRINTS" id="PR00458">
    <property type="entry name" value="PEROXIDASE"/>
</dbReference>
<dbReference type="eggNOG" id="ENOG502QPX7">
    <property type="taxonomic scope" value="Eukaryota"/>
</dbReference>
<dbReference type="Proteomes" id="UP000001514">
    <property type="component" value="Unassembled WGS sequence"/>
</dbReference>
<dbReference type="PROSITE" id="PS50873">
    <property type="entry name" value="PEROXIDASE_4"/>
    <property type="match status" value="1"/>
</dbReference>
<evidence type="ECO:0000256" key="5">
    <source>
        <dbReference type="ARBA" id="ARBA00022617"/>
    </source>
</evidence>
<feature type="binding site" evidence="15">
    <location>
        <position position="74"/>
    </location>
    <ligand>
        <name>Ca(2+)</name>
        <dbReference type="ChEBI" id="CHEBI:29108"/>
        <label>1</label>
    </ligand>
</feature>
<feature type="disulfide bond" evidence="17">
    <location>
        <begin position="118"/>
        <end position="322"/>
    </location>
</feature>
<feature type="binding site" evidence="14">
    <location>
        <position position="160"/>
    </location>
    <ligand>
        <name>substrate</name>
    </ligand>
</feature>
<name>D8S5W1_SELML</name>
<feature type="disulfide bond" evidence="17">
    <location>
        <begin position="66"/>
        <end position="71"/>
    </location>
</feature>
<organism evidence="21">
    <name type="scientific">Selaginella moellendorffii</name>
    <name type="common">Spikemoss</name>
    <dbReference type="NCBI Taxonomy" id="88036"/>
    <lineage>
        <taxon>Eukaryota</taxon>
        <taxon>Viridiplantae</taxon>
        <taxon>Streptophyta</taxon>
        <taxon>Embryophyta</taxon>
        <taxon>Tracheophyta</taxon>
        <taxon>Lycopodiopsida</taxon>
        <taxon>Selaginellales</taxon>
        <taxon>Selaginellaceae</taxon>
        <taxon>Selaginella</taxon>
    </lineage>
</organism>
<dbReference type="InterPro" id="IPR019794">
    <property type="entry name" value="Peroxidases_AS"/>
</dbReference>
<dbReference type="FunFam" id="1.10.520.10:FF:000001">
    <property type="entry name" value="Peroxidase"/>
    <property type="match status" value="1"/>
</dbReference>
<evidence type="ECO:0000256" key="17">
    <source>
        <dbReference type="PIRSR" id="PIRSR600823-5"/>
    </source>
</evidence>
<dbReference type="InterPro" id="IPR033905">
    <property type="entry name" value="Secretory_peroxidase"/>
</dbReference>
<dbReference type="KEGG" id="smo:SELMODRAFT_177154"/>
<evidence type="ECO:0000256" key="3">
    <source>
        <dbReference type="ARBA" id="ARBA00012313"/>
    </source>
</evidence>
<comment type="catalytic activity">
    <reaction evidence="1 18">
        <text>2 a phenolic donor + H2O2 = 2 a phenolic radical donor + 2 H2O</text>
        <dbReference type="Rhea" id="RHEA:56136"/>
        <dbReference type="ChEBI" id="CHEBI:15377"/>
        <dbReference type="ChEBI" id="CHEBI:16240"/>
        <dbReference type="ChEBI" id="CHEBI:139520"/>
        <dbReference type="ChEBI" id="CHEBI:139521"/>
        <dbReference type="EC" id="1.11.1.7"/>
    </reaction>
</comment>
<comment type="function">
    <text evidence="18">Removal of H(2)O(2), oxidation of toxic reductants, biosynthesis and degradation of lignin, suberization, auxin catabolism, response to environmental stresses such as wounding, pathogen attack and oxidative stress.</text>
</comment>
<keyword evidence="4 18" id="KW-0575">Peroxidase</keyword>
<evidence type="ECO:0000256" key="10">
    <source>
        <dbReference type="ARBA" id="ARBA00023157"/>
    </source>
</evidence>
<feature type="active site" description="Proton acceptor" evidence="13">
    <location>
        <position position="64"/>
    </location>
</feature>
<dbReference type="AlphaFoldDB" id="D8S5W1"/>
<dbReference type="FunFam" id="1.10.420.10:FF:000001">
    <property type="entry name" value="Peroxidase"/>
    <property type="match status" value="1"/>
</dbReference>
<evidence type="ECO:0000256" key="14">
    <source>
        <dbReference type="PIRSR" id="PIRSR600823-2"/>
    </source>
</evidence>
<dbReference type="PRINTS" id="PR00461">
    <property type="entry name" value="PLPEROXIDASE"/>
</dbReference>
<dbReference type="PROSITE" id="PS00435">
    <property type="entry name" value="PEROXIDASE_1"/>
    <property type="match status" value="1"/>
</dbReference>
<feature type="binding site" evidence="15">
    <location>
        <position position="70"/>
    </location>
    <ligand>
        <name>Ca(2+)</name>
        <dbReference type="ChEBI" id="CHEBI:29108"/>
        <label>1</label>
    </ligand>
</feature>
<evidence type="ECO:0000256" key="18">
    <source>
        <dbReference type="RuleBase" id="RU362060"/>
    </source>
</evidence>
<feature type="binding site" evidence="15">
    <location>
        <position position="246"/>
    </location>
    <ligand>
        <name>Ca(2+)</name>
        <dbReference type="ChEBI" id="CHEBI:29108"/>
        <label>2</label>
    </ligand>
</feature>
<evidence type="ECO:0000259" key="19">
    <source>
        <dbReference type="PROSITE" id="PS50873"/>
    </source>
</evidence>
<dbReference type="InParanoid" id="D8S5W1"/>
<dbReference type="CDD" id="cd00693">
    <property type="entry name" value="secretory_peroxidase"/>
    <property type="match status" value="1"/>
</dbReference>
<dbReference type="GO" id="GO:0004601">
    <property type="term" value="F:peroxidase activity"/>
    <property type="evidence" value="ECO:0000318"/>
    <property type="project" value="GO_Central"/>
</dbReference>
<dbReference type="GO" id="GO:0009505">
    <property type="term" value="C:plant-type cell wall"/>
    <property type="evidence" value="ECO:0000318"/>
    <property type="project" value="GO_Central"/>
</dbReference>
<dbReference type="GO" id="GO:0140825">
    <property type="term" value="F:lactoperoxidase activity"/>
    <property type="evidence" value="ECO:0007669"/>
    <property type="project" value="UniProtKB-EC"/>
</dbReference>
<dbReference type="Gene3D" id="1.10.420.10">
    <property type="entry name" value="Peroxidase, domain 2"/>
    <property type="match status" value="1"/>
</dbReference>
<evidence type="ECO:0000256" key="9">
    <source>
        <dbReference type="ARBA" id="ARBA00023004"/>
    </source>
</evidence>
<gene>
    <name evidence="20" type="ORF">SELMODRAFT_177154</name>
</gene>
<keyword evidence="8 18" id="KW-0560">Oxidoreductase</keyword>
<evidence type="ECO:0000256" key="13">
    <source>
        <dbReference type="PIRSR" id="PIRSR600823-1"/>
    </source>
</evidence>
<dbReference type="PANTHER" id="PTHR31517">
    <property type="match status" value="1"/>
</dbReference>
<comment type="similarity">
    <text evidence="18">Belongs to the peroxidase family. Classical plant (class III) peroxidase subfamily.</text>
</comment>
<keyword evidence="5 18" id="KW-0349">Heme</keyword>
<feature type="binding site" description="axial binding residue" evidence="15">
    <location>
        <position position="190"/>
    </location>
    <ligand>
        <name>heme b</name>
        <dbReference type="ChEBI" id="CHEBI:60344"/>
    </ligand>
    <ligandPart>
        <name>Fe</name>
        <dbReference type="ChEBI" id="CHEBI:18248"/>
    </ligandPart>
</feature>
<feature type="domain" description="Plant heme peroxidase family profile" evidence="19">
    <location>
        <begin position="23"/>
        <end position="326"/>
    </location>
</feature>
<dbReference type="Gramene" id="EFJ20126">
    <property type="protein sequence ID" value="EFJ20126"/>
    <property type="gene ID" value="SELMODRAFT_177154"/>
</dbReference>
<proteinExistence type="inferred from homology"/>
<dbReference type="InterPro" id="IPR000823">
    <property type="entry name" value="Peroxidase_pln"/>
</dbReference>
<feature type="disulfide bond" evidence="17">
    <location>
        <begin position="197"/>
        <end position="229"/>
    </location>
</feature>
<evidence type="ECO:0000256" key="15">
    <source>
        <dbReference type="PIRSR" id="PIRSR600823-3"/>
    </source>
</evidence>
<dbReference type="SUPFAM" id="SSF48113">
    <property type="entry name" value="Heme-dependent peroxidases"/>
    <property type="match status" value="1"/>
</dbReference>
<comment type="similarity">
    <text evidence="2">Belongs to the peroxidase family. Ascorbate peroxidase subfamily.</text>
</comment>
<dbReference type="InterPro" id="IPR010255">
    <property type="entry name" value="Haem_peroxidase_sf"/>
</dbReference>
<dbReference type="Gene3D" id="1.10.520.10">
    <property type="match status" value="1"/>
</dbReference>
<comment type="cofactor">
    <cofactor evidence="15 18">
        <name>Ca(2+)</name>
        <dbReference type="ChEBI" id="CHEBI:29108"/>
    </cofactor>
    <text evidence="15 18">Binds 2 calcium ions per subunit.</text>
</comment>
<evidence type="ECO:0000313" key="21">
    <source>
        <dbReference type="Proteomes" id="UP000001514"/>
    </source>
</evidence>
<evidence type="ECO:0000256" key="1">
    <source>
        <dbReference type="ARBA" id="ARBA00000189"/>
    </source>
</evidence>
<keyword evidence="18" id="KW-0732">Signal</keyword>
<evidence type="ECO:0000256" key="8">
    <source>
        <dbReference type="ARBA" id="ARBA00023002"/>
    </source>
</evidence>
<dbReference type="GO" id="GO:0006950">
    <property type="term" value="P:response to stress"/>
    <property type="evidence" value="ECO:0000318"/>
    <property type="project" value="GO_Central"/>
</dbReference>
<evidence type="ECO:0000256" key="12">
    <source>
        <dbReference type="ARBA" id="ARBA00023324"/>
    </source>
</evidence>
<feature type="binding site" evidence="15">
    <location>
        <position position="86"/>
    </location>
    <ligand>
        <name>Ca(2+)</name>
        <dbReference type="ChEBI" id="CHEBI:29108"/>
        <label>1</label>
    </ligand>
</feature>
<keyword evidence="9 15" id="KW-0408">Iron</keyword>
<dbReference type="GO" id="GO:0042744">
    <property type="term" value="P:hydrogen peroxide catabolic process"/>
    <property type="evidence" value="ECO:0007669"/>
    <property type="project" value="UniProtKB-KW"/>
</dbReference>
<comment type="cofactor">
    <cofactor evidence="15 18">
        <name>heme b</name>
        <dbReference type="ChEBI" id="CHEBI:60344"/>
    </cofactor>
    <text evidence="15 18">Binds 1 heme b (iron(II)-protoporphyrin IX) group per subunit.</text>
</comment>
<keyword evidence="21" id="KW-1185">Reference proteome</keyword>
<evidence type="ECO:0000313" key="20">
    <source>
        <dbReference type="EMBL" id="EFJ20126.1"/>
    </source>
</evidence>
<evidence type="ECO:0000256" key="16">
    <source>
        <dbReference type="PIRSR" id="PIRSR600823-4"/>
    </source>
</evidence>
<dbReference type="GO" id="GO:0005576">
    <property type="term" value="C:extracellular region"/>
    <property type="evidence" value="ECO:0007669"/>
    <property type="project" value="UniProtKB-SubCell"/>
</dbReference>
<keyword evidence="6 15" id="KW-0479">Metal-binding</keyword>
<sequence>MKSMSFCFVVVVFLALAEISRCELRLGFYADSCPEAESVVQFTVAQAVATNPGIAAGLLRLHFHDCFVRGCDGSVLIDSTGNNKAEKDAIPNFGLRGFEVIDNAKARLEDRCPGTVSCADILTYAARDAVSQVGGPRWDVLGGRRDGTVSRADQVGANLPSPLFNVDQLTKSFVRKGMTQEEMITLSGAHTIGIAHCLSFVNRLYNFSTTSVQDPDLDPNMARLLKSLCPKGSDFLDPKSKSIALDPLSPNLFDNGYYTSLSLRRSILTSDQILFADLDTRDSVEDKQANEAVWRFKFVNAMVKMSTIGVLSGNQGRIRTNCRVVS</sequence>
<dbReference type="InterPro" id="IPR019793">
    <property type="entry name" value="Peroxidases_heam-ligand_BS"/>
</dbReference>
<evidence type="ECO:0000256" key="4">
    <source>
        <dbReference type="ARBA" id="ARBA00022559"/>
    </source>
</evidence>
<dbReference type="GO" id="GO:0020037">
    <property type="term" value="F:heme binding"/>
    <property type="evidence" value="ECO:0007669"/>
    <property type="project" value="UniProtKB-UniRule"/>
</dbReference>
<dbReference type="EC" id="1.11.1.7" evidence="3 18"/>
<dbReference type="Pfam" id="PF00141">
    <property type="entry name" value="peroxidase"/>
    <property type="match status" value="1"/>
</dbReference>
<feature type="binding site" evidence="15">
    <location>
        <position position="72"/>
    </location>
    <ligand>
        <name>Ca(2+)</name>
        <dbReference type="ChEBI" id="CHEBI:29108"/>
        <label>1</label>
    </ligand>
</feature>
<keyword evidence="12 18" id="KW-0376">Hydrogen peroxide</keyword>
<dbReference type="PROSITE" id="PS00436">
    <property type="entry name" value="PEROXIDASE_2"/>
    <property type="match status" value="1"/>
</dbReference>
<dbReference type="GO" id="GO:0046872">
    <property type="term" value="F:metal ion binding"/>
    <property type="evidence" value="ECO:0007669"/>
    <property type="project" value="UniProtKB-UniRule"/>
</dbReference>
<protein>
    <recommendedName>
        <fullName evidence="3 18">Peroxidase</fullName>
        <ecNumber evidence="3 18">1.11.1.7</ecNumber>
    </recommendedName>
</protein>
<dbReference type="PANTHER" id="PTHR31517:SF84">
    <property type="entry name" value="PEROXIDASE"/>
    <property type="match status" value="1"/>
</dbReference>
<feature type="site" description="Transition state stabilizer" evidence="16">
    <location>
        <position position="60"/>
    </location>
</feature>
<dbReference type="STRING" id="88036.D8S5W1"/>
<feature type="binding site" evidence="15">
    <location>
        <position position="65"/>
    </location>
    <ligand>
        <name>Ca(2+)</name>
        <dbReference type="ChEBI" id="CHEBI:29108"/>
        <label>1</label>
    </ligand>
</feature>
<feature type="disulfide bond" evidence="17">
    <location>
        <begin position="33"/>
        <end position="112"/>
    </location>
</feature>
<feature type="binding site" evidence="15">
    <location>
        <position position="191"/>
    </location>
    <ligand>
        <name>Ca(2+)</name>
        <dbReference type="ChEBI" id="CHEBI:29108"/>
        <label>2</label>
    </ligand>
</feature>
<keyword evidence="18" id="KW-0964">Secreted</keyword>
<comment type="subcellular location">
    <subcellularLocation>
        <location evidence="18">Secreted</location>
    </subcellularLocation>
</comment>
<dbReference type="OMA" id="MLCPAAE"/>
<feature type="signal peptide" evidence="18">
    <location>
        <begin position="1"/>
        <end position="22"/>
    </location>
</feature>
<reference evidence="20 21" key="1">
    <citation type="journal article" date="2011" name="Science">
        <title>The Selaginella genome identifies genetic changes associated with the evolution of vascular plants.</title>
        <authorList>
            <person name="Banks J.A."/>
            <person name="Nishiyama T."/>
            <person name="Hasebe M."/>
            <person name="Bowman J.L."/>
            <person name="Gribskov M."/>
            <person name="dePamphilis C."/>
            <person name="Albert V.A."/>
            <person name="Aono N."/>
            <person name="Aoyama T."/>
            <person name="Ambrose B.A."/>
            <person name="Ashton N.W."/>
            <person name="Axtell M.J."/>
            <person name="Barker E."/>
            <person name="Barker M.S."/>
            <person name="Bennetzen J.L."/>
            <person name="Bonawitz N.D."/>
            <person name="Chapple C."/>
            <person name="Cheng C."/>
            <person name="Correa L.G."/>
            <person name="Dacre M."/>
            <person name="DeBarry J."/>
            <person name="Dreyer I."/>
            <person name="Elias M."/>
            <person name="Engstrom E.M."/>
            <person name="Estelle M."/>
            <person name="Feng L."/>
            <person name="Finet C."/>
            <person name="Floyd S.K."/>
            <person name="Frommer W.B."/>
            <person name="Fujita T."/>
            <person name="Gramzow L."/>
            <person name="Gutensohn M."/>
            <person name="Harholt J."/>
            <person name="Hattori M."/>
            <person name="Heyl A."/>
            <person name="Hirai T."/>
            <person name="Hiwatashi Y."/>
            <person name="Ishikawa M."/>
            <person name="Iwata M."/>
            <person name="Karol K.G."/>
            <person name="Koehler B."/>
            <person name="Kolukisaoglu U."/>
            <person name="Kubo M."/>
            <person name="Kurata T."/>
            <person name="Lalonde S."/>
            <person name="Li K."/>
            <person name="Li Y."/>
            <person name="Litt A."/>
            <person name="Lyons E."/>
            <person name="Manning G."/>
            <person name="Maruyama T."/>
            <person name="Michael T.P."/>
            <person name="Mikami K."/>
            <person name="Miyazaki S."/>
            <person name="Morinaga S."/>
            <person name="Murata T."/>
            <person name="Mueller-Roeber B."/>
            <person name="Nelson D.R."/>
            <person name="Obara M."/>
            <person name="Oguri Y."/>
            <person name="Olmstead R.G."/>
            <person name="Onodera N."/>
            <person name="Petersen B.L."/>
            <person name="Pils B."/>
            <person name="Prigge M."/>
            <person name="Rensing S.A."/>
            <person name="Riano-Pachon D.M."/>
            <person name="Roberts A.W."/>
            <person name="Sato Y."/>
            <person name="Scheller H.V."/>
            <person name="Schulz B."/>
            <person name="Schulz C."/>
            <person name="Shakirov E.V."/>
            <person name="Shibagaki N."/>
            <person name="Shinohara N."/>
            <person name="Shippen D.E."/>
            <person name="Soerensen I."/>
            <person name="Sotooka R."/>
            <person name="Sugimoto N."/>
            <person name="Sugita M."/>
            <person name="Sumikawa N."/>
            <person name="Tanurdzic M."/>
            <person name="Theissen G."/>
            <person name="Ulvskov P."/>
            <person name="Wakazuki S."/>
            <person name="Weng J.K."/>
            <person name="Willats W.W."/>
            <person name="Wipf D."/>
            <person name="Wolf P.G."/>
            <person name="Yang L."/>
            <person name="Zimmer A.D."/>
            <person name="Zhu Q."/>
            <person name="Mitros T."/>
            <person name="Hellsten U."/>
            <person name="Loque D."/>
            <person name="Otillar R."/>
            <person name="Salamov A."/>
            <person name="Schmutz J."/>
            <person name="Shapiro H."/>
            <person name="Lindquist E."/>
            <person name="Lucas S."/>
            <person name="Rokhsar D."/>
            <person name="Grigoriev I.V."/>
        </authorList>
    </citation>
    <scope>NUCLEOTIDE SEQUENCE [LARGE SCALE GENOMIC DNA]</scope>
</reference>
<keyword evidence="10 17" id="KW-1015">Disulfide bond</keyword>
<dbReference type="InterPro" id="IPR002016">
    <property type="entry name" value="Haem_peroxidase"/>
</dbReference>
<feature type="chain" id="PRO_5005127320" description="Peroxidase" evidence="18">
    <location>
        <begin position="23"/>
        <end position="326"/>
    </location>
</feature>
<feature type="binding site" evidence="15">
    <location>
        <position position="254"/>
    </location>
    <ligand>
        <name>Ca(2+)</name>
        <dbReference type="ChEBI" id="CHEBI:29108"/>
        <label>2</label>
    </ligand>
</feature>
<evidence type="ECO:0000256" key="7">
    <source>
        <dbReference type="ARBA" id="ARBA00022837"/>
    </source>
</evidence>
<evidence type="ECO:0000256" key="2">
    <source>
        <dbReference type="ARBA" id="ARBA00006873"/>
    </source>
</evidence>
<dbReference type="GO" id="GO:0006979">
    <property type="term" value="P:response to oxidative stress"/>
    <property type="evidence" value="ECO:0007669"/>
    <property type="project" value="UniProtKB-UniRule"/>
</dbReference>
<dbReference type="HOGENOM" id="CLU_010543_0_1_1"/>
<dbReference type="FunCoup" id="D8S5W1">
    <property type="interactions" value="149"/>
</dbReference>
<keyword evidence="7 15" id="KW-0106">Calcium</keyword>
<accession>D8S5W1</accession>
<keyword evidence="11" id="KW-0325">Glycoprotein</keyword>
<feature type="binding site" evidence="15">
    <location>
        <position position="68"/>
    </location>
    <ligand>
        <name>Ca(2+)</name>
        <dbReference type="ChEBI" id="CHEBI:29108"/>
        <label>1</label>
    </ligand>
</feature>
<evidence type="ECO:0000256" key="11">
    <source>
        <dbReference type="ARBA" id="ARBA00023180"/>
    </source>
</evidence>